<organism evidence="2 3">
    <name type="scientific">Pedobacter frigiditerrae</name>
    <dbReference type="NCBI Taxonomy" id="2530452"/>
    <lineage>
        <taxon>Bacteria</taxon>
        <taxon>Pseudomonadati</taxon>
        <taxon>Bacteroidota</taxon>
        <taxon>Sphingobacteriia</taxon>
        <taxon>Sphingobacteriales</taxon>
        <taxon>Sphingobacteriaceae</taxon>
        <taxon>Pedobacter</taxon>
    </lineage>
</organism>
<sequence>MGFSIMALAQADTLKKWNIKPFVGLHNTNCDWSIAGNSAGKNPNILSELIWDNLKGFGFGIEVKYTLPKNLSLKASSEYYKIKKGQATDTDYADDNRESPFYSDVLNADKGHLFNSSLHLSYQALTFGKLNISPIIGIAYNQQEFQLLESINNPSTAGLNSTYKVKYRGFDFGTAIIFKNRLFNLSLEVLGGFYKYGAEANWNLIPDFEKPVSFIHKANSFKLAGDLNLSVPINKQLKVELDYKIHQMKTHAGIDRAFYINEAPKETLFNGATLNTNALCLGLSFNF</sequence>
<keyword evidence="3" id="KW-1185">Reference proteome</keyword>
<comment type="caution">
    <text evidence="2">The sequence shown here is derived from an EMBL/GenBank/DDBJ whole genome shotgun (WGS) entry which is preliminary data.</text>
</comment>
<dbReference type="InterPro" id="IPR020080">
    <property type="entry name" value="OM_adhesin/peptidase_omptin"/>
</dbReference>
<name>A0A4R0N0L9_9SPHI</name>
<dbReference type="Gene3D" id="2.40.128.90">
    <property type="entry name" value="OMPT-like"/>
    <property type="match status" value="1"/>
</dbReference>
<dbReference type="EMBL" id="SJSK01000001">
    <property type="protein sequence ID" value="TCC93259.1"/>
    <property type="molecule type" value="Genomic_DNA"/>
</dbReference>
<protein>
    <recommendedName>
        <fullName evidence="1">Protochlamydia outer membrane protein domain-containing protein</fullName>
    </recommendedName>
</protein>
<dbReference type="InterPro" id="IPR053724">
    <property type="entry name" value="OMP_A26_sf"/>
</dbReference>
<accession>A0A4R0N0L9</accession>
<proteinExistence type="predicted"/>
<gene>
    <name evidence="2" type="ORF">EZ428_00355</name>
</gene>
<dbReference type="AlphaFoldDB" id="A0A4R0N0L9"/>
<evidence type="ECO:0000259" key="1">
    <source>
        <dbReference type="Pfam" id="PF17251"/>
    </source>
</evidence>
<dbReference type="RefSeq" id="WP_131551128.1">
    <property type="nucleotide sequence ID" value="NZ_SJSK01000001.1"/>
</dbReference>
<feature type="domain" description="Protochlamydia outer membrane protein" evidence="1">
    <location>
        <begin position="29"/>
        <end position="285"/>
    </location>
</feature>
<dbReference type="GO" id="GO:0004190">
    <property type="term" value="F:aspartic-type endopeptidase activity"/>
    <property type="evidence" value="ECO:0007669"/>
    <property type="project" value="InterPro"/>
</dbReference>
<dbReference type="InterPro" id="IPR035163">
    <property type="entry name" value="Pom"/>
</dbReference>
<reference evidence="2 3" key="1">
    <citation type="submission" date="2019-02" db="EMBL/GenBank/DDBJ databases">
        <title>Pedobacter sp. RP-1-13 sp. nov., isolated from Arctic soil.</title>
        <authorList>
            <person name="Dahal R.H."/>
        </authorList>
    </citation>
    <scope>NUCLEOTIDE SEQUENCE [LARGE SCALE GENOMIC DNA]</scope>
    <source>
        <strain evidence="2 3">RP-1-13</strain>
    </source>
</reference>
<dbReference type="SUPFAM" id="SSF69917">
    <property type="entry name" value="OMPT-like"/>
    <property type="match status" value="1"/>
</dbReference>
<evidence type="ECO:0000313" key="2">
    <source>
        <dbReference type="EMBL" id="TCC93259.1"/>
    </source>
</evidence>
<evidence type="ECO:0000313" key="3">
    <source>
        <dbReference type="Proteomes" id="UP000292884"/>
    </source>
</evidence>
<dbReference type="Pfam" id="PF17251">
    <property type="entry name" value="Pom"/>
    <property type="match status" value="1"/>
</dbReference>
<dbReference type="OrthoDB" id="5566985at2"/>
<dbReference type="Proteomes" id="UP000292884">
    <property type="component" value="Unassembled WGS sequence"/>
</dbReference>